<protein>
    <submittedName>
        <fullName evidence="1 3">Uncharacterized protein</fullName>
    </submittedName>
</protein>
<gene>
    <name evidence="1" type="ORF">TCNE_LOCUS6490</name>
</gene>
<evidence type="ECO:0000313" key="1">
    <source>
        <dbReference type="EMBL" id="VDM37811.1"/>
    </source>
</evidence>
<accession>A0A183UDC0</accession>
<evidence type="ECO:0000313" key="2">
    <source>
        <dbReference type="Proteomes" id="UP000050794"/>
    </source>
</evidence>
<dbReference type="WBParaSite" id="TCNE_0000649001-mRNA-1">
    <property type="protein sequence ID" value="TCNE_0000649001-mRNA-1"/>
    <property type="gene ID" value="TCNE_0000649001"/>
</dbReference>
<dbReference type="AlphaFoldDB" id="A0A183UDC0"/>
<reference evidence="1 2" key="2">
    <citation type="submission" date="2018-11" db="EMBL/GenBank/DDBJ databases">
        <authorList>
            <consortium name="Pathogen Informatics"/>
        </authorList>
    </citation>
    <scope>NUCLEOTIDE SEQUENCE [LARGE SCALE GENOMIC DNA]</scope>
</reference>
<dbReference type="EMBL" id="UYWY01019502">
    <property type="protein sequence ID" value="VDM37811.1"/>
    <property type="molecule type" value="Genomic_DNA"/>
</dbReference>
<sequence length="331" mass="37517">MASEYLVRAAMSPKLPSNLKQLVSLLVNGTVMHEPGRFIIITKPFGISCVGYKQKNGGVFPESRFDRKGTSEEDHEEGVEVRRIFRLNAQSQNLLSIEAALPFLAERFREPNLSFCTGLKRFTLSVFFPFFRFFYTFVAGAKAKLRARTGKYAMAGAMEYRLLDSKYGCSLIDISFSKFGRHLPRLMLTELLCPVLGDSMYMQRIIDVSGVPMLISPSHLYRAKRHPSLFGFHMKVLQVDMSLLLSRLNISRADVHNKFPLFLHVYRSVFPRYGCSKKSTDRVDLLAAAPLPPHMLAMLECLGMSDAAARHLNAVAEEDSHEKRFSSESRF</sequence>
<organism evidence="2 3">
    <name type="scientific">Toxocara canis</name>
    <name type="common">Canine roundworm</name>
    <dbReference type="NCBI Taxonomy" id="6265"/>
    <lineage>
        <taxon>Eukaryota</taxon>
        <taxon>Metazoa</taxon>
        <taxon>Ecdysozoa</taxon>
        <taxon>Nematoda</taxon>
        <taxon>Chromadorea</taxon>
        <taxon>Rhabditida</taxon>
        <taxon>Spirurina</taxon>
        <taxon>Ascaridomorpha</taxon>
        <taxon>Ascaridoidea</taxon>
        <taxon>Toxocaridae</taxon>
        <taxon>Toxocara</taxon>
    </lineage>
</organism>
<keyword evidence="2" id="KW-1185">Reference proteome</keyword>
<reference evidence="3" key="1">
    <citation type="submission" date="2016-06" db="UniProtKB">
        <authorList>
            <consortium name="WormBaseParasite"/>
        </authorList>
    </citation>
    <scope>IDENTIFICATION</scope>
</reference>
<evidence type="ECO:0000313" key="3">
    <source>
        <dbReference type="WBParaSite" id="TCNE_0000649001-mRNA-1"/>
    </source>
</evidence>
<dbReference type="Proteomes" id="UP000050794">
    <property type="component" value="Unassembled WGS sequence"/>
</dbReference>
<proteinExistence type="predicted"/>
<name>A0A183UDC0_TOXCA</name>